<dbReference type="SUPFAM" id="SSF53067">
    <property type="entry name" value="Actin-like ATPase domain"/>
    <property type="match status" value="1"/>
</dbReference>
<name>A0A0F4L8E9_9LACO</name>
<organism evidence="2 3">
    <name type="scientific">Lactobacillus kullabergensis</name>
    <dbReference type="NCBI Taxonomy" id="1218493"/>
    <lineage>
        <taxon>Bacteria</taxon>
        <taxon>Bacillati</taxon>
        <taxon>Bacillota</taxon>
        <taxon>Bacilli</taxon>
        <taxon>Lactobacillales</taxon>
        <taxon>Lactobacillaceae</taxon>
        <taxon>Lactobacillus</taxon>
    </lineage>
</organism>
<dbReference type="STRING" id="1218493.JF76_15830"/>
<evidence type="ECO:0000313" key="2">
    <source>
        <dbReference type="EMBL" id="KJY54558.1"/>
    </source>
</evidence>
<evidence type="ECO:0000256" key="1">
    <source>
        <dbReference type="ARBA" id="ARBA00006479"/>
    </source>
</evidence>
<proteinExistence type="inferred from homology"/>
<dbReference type="Gene3D" id="3.30.420.40">
    <property type="match status" value="2"/>
</dbReference>
<dbReference type="Pfam" id="PF00480">
    <property type="entry name" value="ROK"/>
    <property type="match status" value="1"/>
</dbReference>
<dbReference type="PATRIC" id="fig|1218493.3.peg.1657"/>
<dbReference type="HOGENOM" id="CLU_036604_0_2_9"/>
<comment type="similarity">
    <text evidence="1">Belongs to the ROK (NagC/XylR) family.</text>
</comment>
<dbReference type="AlphaFoldDB" id="A0A0F4L8E9"/>
<dbReference type="RefSeq" id="WP_045928564.1">
    <property type="nucleotide sequence ID" value="NZ_JBHSZS010000026.1"/>
</dbReference>
<keyword evidence="2" id="KW-0808">Transferase</keyword>
<dbReference type="Proteomes" id="UP000033533">
    <property type="component" value="Unassembled WGS sequence"/>
</dbReference>
<keyword evidence="2" id="KW-0418">Kinase</keyword>
<dbReference type="InterPro" id="IPR000600">
    <property type="entry name" value="ROK"/>
</dbReference>
<reference evidence="2 3" key="1">
    <citation type="submission" date="2014-12" db="EMBL/GenBank/DDBJ databases">
        <title>Comparative genomics of the lactic acid bacteria isolated from the honey bee gut.</title>
        <authorList>
            <person name="Ellegaard K.M."/>
            <person name="Tamarit D."/>
            <person name="Javelind E."/>
            <person name="Olofsson T."/>
            <person name="Andersson S.G."/>
            <person name="Vasquez A."/>
        </authorList>
    </citation>
    <scope>NUCLEOTIDE SEQUENCE [LARGE SCALE GENOMIC DNA]</scope>
    <source>
        <strain evidence="2 3">Biut2</strain>
    </source>
</reference>
<protein>
    <submittedName>
        <fullName evidence="2">N-acetylmannosamine kinase</fullName>
    </submittedName>
</protein>
<comment type="caution">
    <text evidence="2">The sequence shown here is derived from an EMBL/GenBank/DDBJ whole genome shotgun (WGS) entry which is preliminary data.</text>
</comment>
<sequence>MKLAVFDIGGTNIKCGSFQDNKITKIEKFATPKTFAGLKIQMHRFIDKHAFNGIAISAPGAVDKSSGTIKGISAVPYIHDRPIFKELQEEFSLPVAIENDANCAGICEINIGAGKDFTNVAFIVIGTGIGGAVFINKKLYKGNHLFGGEFGLMQTSDGGTLSTRATIVKAASEYEKQTHVDNINGEKLFLLADQGDKLAQDLIDKVYSFLAVGLYNIEVAFDFDALIIGGGISAHKGFSSELSKRLYAQLVKNKVGEIMPEVKECQYHNNANLYGAAYNFISDYAIEVKNGNN</sequence>
<dbReference type="CDD" id="cd24152">
    <property type="entry name" value="ASKHA_NBD_ROK-like"/>
    <property type="match status" value="1"/>
</dbReference>
<dbReference type="PANTHER" id="PTHR18964">
    <property type="entry name" value="ROK (REPRESSOR, ORF, KINASE) FAMILY"/>
    <property type="match status" value="1"/>
</dbReference>
<dbReference type="GO" id="GO:0016301">
    <property type="term" value="F:kinase activity"/>
    <property type="evidence" value="ECO:0007669"/>
    <property type="project" value="UniProtKB-KW"/>
</dbReference>
<dbReference type="PANTHER" id="PTHR18964:SF170">
    <property type="entry name" value="SUGAR KINASE"/>
    <property type="match status" value="1"/>
</dbReference>
<dbReference type="InterPro" id="IPR043129">
    <property type="entry name" value="ATPase_NBD"/>
</dbReference>
<dbReference type="EMBL" id="JXBY01000025">
    <property type="protein sequence ID" value="KJY54558.1"/>
    <property type="molecule type" value="Genomic_DNA"/>
</dbReference>
<evidence type="ECO:0000313" key="3">
    <source>
        <dbReference type="Proteomes" id="UP000033533"/>
    </source>
</evidence>
<accession>A0A0F4L8E9</accession>
<gene>
    <name evidence="2" type="ORF">JF76_15830</name>
</gene>
<dbReference type="OrthoDB" id="9795247at2"/>